<dbReference type="SUPFAM" id="SSF56281">
    <property type="entry name" value="Metallo-hydrolase/oxidoreductase"/>
    <property type="match status" value="1"/>
</dbReference>
<sequence length="749" mass="85953">MSNRKDYSWKNQLLFPLLCASSFLHAWLLQQPIFILIGCYFLGIICCKKQVTLVLLAVFCSFFVFLRAQQTKLPPVPIEKELVTKVHIFPDTIQLNGDLVNFEGSLSQGNIKGQYKLATEQEKNQWKIRKNWSKIIKVKGSFREIEQLRNQHGFHAQRFYFSTNQLGVFVIDEIIFEKDASGFAVLRKIRASCIDWLEENFPEKISTYFLALLVGYKSRDFHEIQDIYSSSGILHFFTISGSHVYLFYGWFLQLLRRTRLTFNEFSLISCIGIFFGIFLFGQEVSVLRASFLYLLNLFFKERQIHLSRMDRFSIVLFVLLLLDPKTLLQLSGILSLGMSWFILIQNDGDNHFFAQLWRSQVVSVLAAPIFMYTFFELPLLGGILTTVCGSFFTIFLPFSLFLCGLTLLGVPVSGLTNLLLYFIQGFEGLLRLTKSLVWVTGQPAMFSVVVAVISSLLLYHYHRKWLLFLPTFILIGSQLLSFETSVSFVDVGQGDSTVIQSPFKKEVYVIDTGGRLSFEQEAWQQRTYRSGAEYTLLPFLKGEGVRQIDGLFLTHGDADHLGDAAKVIEKIPVKWVYVGKGSLQHPSIQRLAKHLPKRTKIREVEMNEIIGKRVSLQVLAPKFGKGENEDSLVLTTKIRGMRFLMTGDLGKEGERKLLKDYPNLKVDVMKLGHHGSKTSTDYQFIAQIQLKEGIISCGKNNRFNHPHPEVLETLTANHVRVFRTDQSGMVRYLWGIKEQQPRLWLAKDY</sequence>
<dbReference type="SMART" id="SM00849">
    <property type="entry name" value="Lactamase_B"/>
    <property type="match status" value="1"/>
</dbReference>
<dbReference type="InterPro" id="IPR035681">
    <property type="entry name" value="ComA-like_MBL"/>
</dbReference>
<dbReference type="InterPro" id="IPR004797">
    <property type="entry name" value="Competence_ComEC/Rec2"/>
</dbReference>
<dbReference type="STRING" id="41997.RV16_GL001647"/>
<evidence type="ECO:0000313" key="8">
    <source>
        <dbReference type="EMBL" id="EOT28878.1"/>
    </source>
</evidence>
<dbReference type="GO" id="GO:0005886">
    <property type="term" value="C:plasma membrane"/>
    <property type="evidence" value="ECO:0007669"/>
    <property type="project" value="UniProtKB-SubCell"/>
</dbReference>
<feature type="domain" description="Metallo-beta-lactamase" evidence="7">
    <location>
        <begin position="493"/>
        <end position="699"/>
    </location>
</feature>
<keyword evidence="5 6" id="KW-0472">Membrane</keyword>
<evidence type="ECO:0000256" key="6">
    <source>
        <dbReference type="SAM" id="Phobius"/>
    </source>
</evidence>
<evidence type="ECO:0000313" key="9">
    <source>
        <dbReference type="Proteomes" id="UP000014136"/>
    </source>
</evidence>
<dbReference type="PANTHER" id="PTHR30619:SF7">
    <property type="entry name" value="BETA-LACTAMASE DOMAIN PROTEIN"/>
    <property type="match status" value="1"/>
</dbReference>
<dbReference type="PANTHER" id="PTHR30619">
    <property type="entry name" value="DNA INTERNALIZATION/COMPETENCE PROTEIN COMEC/REC2"/>
    <property type="match status" value="1"/>
</dbReference>
<gene>
    <name evidence="8" type="ORF">OMQ_01400</name>
</gene>
<dbReference type="Gene3D" id="3.60.15.10">
    <property type="entry name" value="Ribonuclease Z/Hydroxyacylglutathione hydrolase-like"/>
    <property type="match status" value="1"/>
</dbReference>
<evidence type="ECO:0000256" key="3">
    <source>
        <dbReference type="ARBA" id="ARBA00022692"/>
    </source>
</evidence>
<dbReference type="NCBIfam" id="TIGR00361">
    <property type="entry name" value="ComEC_Rec2"/>
    <property type="match status" value="1"/>
</dbReference>
<dbReference type="EMBL" id="AHYT01000005">
    <property type="protein sequence ID" value="EOT28878.1"/>
    <property type="molecule type" value="Genomic_DNA"/>
</dbReference>
<evidence type="ECO:0000256" key="2">
    <source>
        <dbReference type="ARBA" id="ARBA00022475"/>
    </source>
</evidence>
<dbReference type="PATRIC" id="fig|1139996.3.peg.1381"/>
<dbReference type="InterPro" id="IPR001279">
    <property type="entry name" value="Metallo-B-lactamas"/>
</dbReference>
<dbReference type="InterPro" id="IPR052159">
    <property type="entry name" value="Competence_DNA_uptake"/>
</dbReference>
<comment type="subcellular location">
    <subcellularLocation>
        <location evidence="1">Cell membrane</location>
        <topology evidence="1">Multi-pass membrane protein</topology>
    </subcellularLocation>
</comment>
<organism evidence="8 9">
    <name type="scientific">Enterococcus saccharolyticus subsp. saccharolyticus ATCC 43076</name>
    <dbReference type="NCBI Taxonomy" id="1139996"/>
    <lineage>
        <taxon>Bacteria</taxon>
        <taxon>Bacillati</taxon>
        <taxon>Bacillota</taxon>
        <taxon>Bacilli</taxon>
        <taxon>Lactobacillales</taxon>
        <taxon>Enterococcaceae</taxon>
        <taxon>Enterococcus</taxon>
    </lineage>
</organism>
<dbReference type="OrthoDB" id="9761531at2"/>
<feature type="transmembrane region" description="Helical" evidence="6">
    <location>
        <begin position="271"/>
        <end position="295"/>
    </location>
</feature>
<feature type="transmembrane region" description="Helical" evidence="6">
    <location>
        <begin position="465"/>
        <end position="482"/>
    </location>
</feature>
<evidence type="ECO:0000256" key="5">
    <source>
        <dbReference type="ARBA" id="ARBA00023136"/>
    </source>
</evidence>
<dbReference type="Pfam" id="PF03772">
    <property type="entry name" value="Competence"/>
    <property type="match status" value="1"/>
</dbReference>
<evidence type="ECO:0000256" key="1">
    <source>
        <dbReference type="ARBA" id="ARBA00004651"/>
    </source>
</evidence>
<dbReference type="RefSeq" id="WP_016175195.1">
    <property type="nucleotide sequence ID" value="NZ_KE136389.1"/>
</dbReference>
<evidence type="ECO:0000259" key="7">
    <source>
        <dbReference type="SMART" id="SM00849"/>
    </source>
</evidence>
<evidence type="ECO:0000256" key="4">
    <source>
        <dbReference type="ARBA" id="ARBA00022989"/>
    </source>
</evidence>
<name>S0JLV9_9ENTE</name>
<dbReference type="GO" id="GO:0030420">
    <property type="term" value="P:establishment of competence for transformation"/>
    <property type="evidence" value="ECO:0007669"/>
    <property type="project" value="InterPro"/>
</dbReference>
<comment type="caution">
    <text evidence="8">The sequence shown here is derived from an EMBL/GenBank/DDBJ whole genome shotgun (WGS) entry which is preliminary data.</text>
</comment>
<feature type="transmembrane region" description="Helical" evidence="6">
    <location>
        <begin position="227"/>
        <end position="251"/>
    </location>
</feature>
<keyword evidence="4 6" id="KW-1133">Transmembrane helix</keyword>
<keyword evidence="9" id="KW-1185">Reference proteome</keyword>
<feature type="transmembrane region" description="Helical" evidence="6">
    <location>
        <begin position="316"/>
        <end position="344"/>
    </location>
</feature>
<feature type="transmembrane region" description="Helical" evidence="6">
    <location>
        <begin position="35"/>
        <end position="66"/>
    </location>
</feature>
<keyword evidence="3 6" id="KW-0812">Transmembrane</keyword>
<accession>S0JLV9</accession>
<dbReference type="Pfam" id="PF00753">
    <property type="entry name" value="Lactamase_B"/>
    <property type="match status" value="1"/>
</dbReference>
<dbReference type="Proteomes" id="UP000014136">
    <property type="component" value="Unassembled WGS sequence"/>
</dbReference>
<protein>
    <recommendedName>
        <fullName evidence="7">Metallo-beta-lactamase domain-containing protein</fullName>
    </recommendedName>
</protein>
<dbReference type="InterPro" id="IPR004477">
    <property type="entry name" value="ComEC_N"/>
</dbReference>
<reference evidence="8 9" key="1">
    <citation type="submission" date="2013-03" db="EMBL/GenBank/DDBJ databases">
        <title>The Genome Sequence of Enterococcus saccharolyticus ATCC_43076 (Illumina only assembly).</title>
        <authorList>
            <consortium name="The Broad Institute Genomics Platform"/>
            <consortium name="The Broad Institute Genome Sequencing Center for Infectious Disease"/>
            <person name="Earl A."/>
            <person name="Russ C."/>
            <person name="Gilmore M."/>
            <person name="Surin D."/>
            <person name="Walker B."/>
            <person name="Young S."/>
            <person name="Zeng Q."/>
            <person name="Gargeya S."/>
            <person name="Fitzgerald M."/>
            <person name="Haas B."/>
            <person name="Abouelleil A."/>
            <person name="Allen A.W."/>
            <person name="Alvarado L."/>
            <person name="Arachchi H.M."/>
            <person name="Berlin A.M."/>
            <person name="Chapman S.B."/>
            <person name="Gainer-Dewar J."/>
            <person name="Goldberg J."/>
            <person name="Griggs A."/>
            <person name="Gujja S."/>
            <person name="Hansen M."/>
            <person name="Howarth C."/>
            <person name="Imamovic A."/>
            <person name="Ireland A."/>
            <person name="Larimer J."/>
            <person name="McCowan C."/>
            <person name="Murphy C."/>
            <person name="Pearson M."/>
            <person name="Poon T.W."/>
            <person name="Priest M."/>
            <person name="Roberts A."/>
            <person name="Saif S."/>
            <person name="Shea T."/>
            <person name="Sisk P."/>
            <person name="Sykes S."/>
            <person name="Wortman J."/>
            <person name="Nusbaum C."/>
            <person name="Birren B."/>
        </authorList>
    </citation>
    <scope>NUCLEOTIDE SEQUENCE [LARGE SCALE GENOMIC DNA]</scope>
    <source>
        <strain evidence="8 9">ATCC 43076</strain>
    </source>
</reference>
<keyword evidence="2" id="KW-1003">Cell membrane</keyword>
<dbReference type="CDD" id="cd07731">
    <property type="entry name" value="ComA-like_MBL-fold"/>
    <property type="match status" value="1"/>
</dbReference>
<dbReference type="eggNOG" id="COG0658">
    <property type="taxonomic scope" value="Bacteria"/>
</dbReference>
<dbReference type="HOGENOM" id="CLU_010363_2_3_9"/>
<dbReference type="InterPro" id="IPR036866">
    <property type="entry name" value="RibonucZ/Hydroxyglut_hydro"/>
</dbReference>
<feature type="transmembrane region" description="Helical" evidence="6">
    <location>
        <begin position="435"/>
        <end position="458"/>
    </location>
</feature>
<feature type="transmembrane region" description="Helical" evidence="6">
    <location>
        <begin position="400"/>
        <end position="423"/>
    </location>
</feature>
<dbReference type="NCBIfam" id="TIGR00360">
    <property type="entry name" value="ComEC_N-term"/>
    <property type="match status" value="1"/>
</dbReference>
<dbReference type="eggNOG" id="COG2333">
    <property type="taxonomic scope" value="Bacteria"/>
</dbReference>
<dbReference type="AlphaFoldDB" id="S0JLV9"/>
<feature type="transmembrane region" description="Helical" evidence="6">
    <location>
        <begin position="364"/>
        <end position="388"/>
    </location>
</feature>
<proteinExistence type="predicted"/>